<evidence type="ECO:0000256" key="5">
    <source>
        <dbReference type="ARBA" id="ARBA00022968"/>
    </source>
</evidence>
<dbReference type="Pfam" id="PF00170">
    <property type="entry name" value="bZIP_1"/>
    <property type="match status" value="1"/>
</dbReference>
<feature type="region of interest" description="Disordered" evidence="15">
    <location>
        <begin position="250"/>
        <end position="274"/>
    </location>
</feature>
<evidence type="ECO:0000256" key="4">
    <source>
        <dbReference type="ARBA" id="ARBA00022824"/>
    </source>
</evidence>
<reference evidence="16" key="2">
    <citation type="submission" date="2025-08" db="UniProtKB">
        <authorList>
            <consortium name="Ensembl"/>
        </authorList>
    </citation>
    <scope>IDENTIFICATION</scope>
</reference>
<evidence type="ECO:0000256" key="2">
    <source>
        <dbReference type="ARBA" id="ARBA00009050"/>
    </source>
</evidence>
<dbReference type="InterPro" id="IPR051381">
    <property type="entry name" value="CREB_ATF_subfamily"/>
</dbReference>
<dbReference type="GO" id="GO:0005634">
    <property type="term" value="C:nucleus"/>
    <property type="evidence" value="ECO:0007669"/>
    <property type="project" value="TreeGrafter"/>
</dbReference>
<dbReference type="CDD" id="cd14689">
    <property type="entry name" value="bZIP_CREB3"/>
    <property type="match status" value="1"/>
</dbReference>
<name>A0A8C3MCX5_GEOPR</name>
<accession>A0A8C3MCX5</accession>
<dbReference type="AlphaFoldDB" id="A0A8C3MCX5"/>
<sequence length="354" mass="38457">TALLCPHPDMWHPGFFLEESQDLPLVPPPASCALTVKDLLLSGSSDNVSPCPSRVPGASWGVSPRCHHSMSPQQPQAPGSLLRPSQGHFQELVLTEDEKKLLLKEGVTLPTQLPLTKYEERVLKKIRRKIRNKQSAQESRKKKKEYIDGLESRMSTCTAQNQELQRKVLHLEKQNSSLLEQLKKLQAMVVQSSNKAAQTGTCLAVRLCWAVLGWAELGCARAVPDPHGPGPGPDPPWGSVFSRSLHNAAASRVVHTQPQASDEKPPEPLWSEPLHETPETLHEAFQGTSPALPAKGSLQNHTRASGTEGLSHEHGEHAEAVPGDGSVPHPGLASLAWSEPGHGRPAVLEPAEEL</sequence>
<accession>A0A8U8BIR2</accession>
<gene>
    <name evidence="16" type="primary">CREB3L3</name>
</gene>
<dbReference type="SUPFAM" id="SSF57959">
    <property type="entry name" value="Leucine zipper domain"/>
    <property type="match status" value="1"/>
</dbReference>
<proteinExistence type="inferred from homology"/>
<evidence type="ECO:0000256" key="12">
    <source>
        <dbReference type="ARBA" id="ARBA00023180"/>
    </source>
</evidence>
<dbReference type="Ensembl" id="ENSCPVT00000004363.2">
    <property type="protein sequence ID" value="ENSCPVP00000004212.2"/>
    <property type="gene ID" value="ENSCPVG00000002993.2"/>
</dbReference>
<dbReference type="InterPro" id="IPR046347">
    <property type="entry name" value="bZIP_sf"/>
</dbReference>
<keyword evidence="14" id="KW-0175">Coiled coil</keyword>
<dbReference type="Gene3D" id="1.20.5.170">
    <property type="match status" value="1"/>
</dbReference>
<evidence type="ECO:0000256" key="11">
    <source>
        <dbReference type="ARBA" id="ARBA00023163"/>
    </source>
</evidence>
<dbReference type="GO" id="GO:0005789">
    <property type="term" value="C:endoplasmic reticulum membrane"/>
    <property type="evidence" value="ECO:0007669"/>
    <property type="project" value="UniProtKB-SubCell"/>
</dbReference>
<evidence type="ECO:0000256" key="1">
    <source>
        <dbReference type="ARBA" id="ARBA00004648"/>
    </source>
</evidence>
<keyword evidence="6" id="KW-1133">Transmembrane helix</keyword>
<evidence type="ECO:0000256" key="7">
    <source>
        <dbReference type="ARBA" id="ARBA00023015"/>
    </source>
</evidence>
<comment type="subcellular location">
    <subcellularLocation>
        <location evidence="1">Endoplasmic reticulum membrane</location>
        <topology evidence="1">Single-pass type II membrane protein</topology>
    </subcellularLocation>
</comment>
<protein>
    <submittedName>
        <fullName evidence="16">cAMP responsive element binding protein 3 like 3</fullName>
    </submittedName>
</protein>
<keyword evidence="4" id="KW-0256">Endoplasmic reticulum</keyword>
<evidence type="ECO:0000313" key="16">
    <source>
        <dbReference type="Ensembl" id="ENSCPVP00000004212.2"/>
    </source>
</evidence>
<dbReference type="GO" id="GO:0000978">
    <property type="term" value="F:RNA polymerase II cis-regulatory region sequence-specific DNA binding"/>
    <property type="evidence" value="ECO:0007669"/>
    <property type="project" value="TreeGrafter"/>
</dbReference>
<dbReference type="Proteomes" id="UP000694382">
    <property type="component" value="Chromosome 28"/>
</dbReference>
<dbReference type="PANTHER" id="PTHR45996:SF1">
    <property type="entry name" value="CYCLIC AMP-RESPONSIVE ELEMENT-BINDING PROTEIN 3-LIKE PROTEIN 3"/>
    <property type="match status" value="1"/>
</dbReference>
<evidence type="ECO:0000256" key="15">
    <source>
        <dbReference type="SAM" id="MobiDB-lite"/>
    </source>
</evidence>
<dbReference type="PROSITE" id="PS50217">
    <property type="entry name" value="BZIP"/>
    <property type="match status" value="1"/>
</dbReference>
<keyword evidence="5" id="KW-0735">Signal-anchor</keyword>
<dbReference type="PANTHER" id="PTHR45996">
    <property type="entry name" value="AGAP001464-PB"/>
    <property type="match status" value="1"/>
</dbReference>
<feature type="compositionally biased region" description="Basic and acidic residues" evidence="15">
    <location>
        <begin position="310"/>
        <end position="319"/>
    </location>
</feature>
<reference evidence="16" key="1">
    <citation type="submission" date="2020-02" db="EMBL/GenBank/DDBJ databases">
        <authorList>
            <person name="Enbody D E."/>
            <person name="Pettersson E M."/>
        </authorList>
    </citation>
    <scope>NUCLEOTIDE SEQUENCE [LARGE SCALE GENOMIC DNA]</scope>
</reference>
<dbReference type="PROSITE" id="PS00036">
    <property type="entry name" value="BZIP_BASIC"/>
    <property type="match status" value="1"/>
</dbReference>
<evidence type="ECO:0000256" key="9">
    <source>
        <dbReference type="ARBA" id="ARBA00023136"/>
    </source>
</evidence>
<keyword evidence="17" id="KW-1185">Reference proteome</keyword>
<dbReference type="FunFam" id="1.20.5.170:FF:000042">
    <property type="entry name" value="Cyclic AMP-responsive element-binding protein 3-like protein 3"/>
    <property type="match status" value="1"/>
</dbReference>
<dbReference type="SMART" id="SM00338">
    <property type="entry name" value="BRLZ"/>
    <property type="match status" value="1"/>
</dbReference>
<keyword evidence="13" id="KW-0539">Nucleus</keyword>
<comment type="similarity">
    <text evidence="2">Belongs to the bZIP family. ATF subfamily.</text>
</comment>
<evidence type="ECO:0000256" key="3">
    <source>
        <dbReference type="ARBA" id="ARBA00022692"/>
    </source>
</evidence>
<keyword evidence="9" id="KW-0472">Membrane</keyword>
<evidence type="ECO:0000256" key="8">
    <source>
        <dbReference type="ARBA" id="ARBA00023125"/>
    </source>
</evidence>
<keyword evidence="7" id="KW-0805">Transcription regulation</keyword>
<organism evidence="16 17">
    <name type="scientific">Geospiza parvula</name>
    <name type="common">Small tree-finch</name>
    <name type="synonym">Camarhynchus parvulus</name>
    <dbReference type="NCBI Taxonomy" id="87175"/>
    <lineage>
        <taxon>Eukaryota</taxon>
        <taxon>Metazoa</taxon>
        <taxon>Chordata</taxon>
        <taxon>Craniata</taxon>
        <taxon>Vertebrata</taxon>
        <taxon>Euteleostomi</taxon>
        <taxon>Archelosauria</taxon>
        <taxon>Archosauria</taxon>
        <taxon>Dinosauria</taxon>
        <taxon>Saurischia</taxon>
        <taxon>Theropoda</taxon>
        <taxon>Coelurosauria</taxon>
        <taxon>Aves</taxon>
        <taxon>Neognathae</taxon>
        <taxon>Neoaves</taxon>
        <taxon>Telluraves</taxon>
        <taxon>Australaves</taxon>
        <taxon>Passeriformes</taxon>
        <taxon>Thraupidae</taxon>
        <taxon>Camarhynchus</taxon>
    </lineage>
</organism>
<evidence type="ECO:0000256" key="13">
    <source>
        <dbReference type="ARBA" id="ARBA00023242"/>
    </source>
</evidence>
<feature type="region of interest" description="Disordered" evidence="15">
    <location>
        <begin position="288"/>
        <end position="354"/>
    </location>
</feature>
<evidence type="ECO:0000256" key="6">
    <source>
        <dbReference type="ARBA" id="ARBA00022989"/>
    </source>
</evidence>
<feature type="coiled-coil region" evidence="14">
    <location>
        <begin position="147"/>
        <end position="188"/>
    </location>
</feature>
<dbReference type="GO" id="GO:0000981">
    <property type="term" value="F:DNA-binding transcription factor activity, RNA polymerase II-specific"/>
    <property type="evidence" value="ECO:0007669"/>
    <property type="project" value="TreeGrafter"/>
</dbReference>
<keyword evidence="11" id="KW-0804">Transcription</keyword>
<evidence type="ECO:0000313" key="17">
    <source>
        <dbReference type="Proteomes" id="UP000694382"/>
    </source>
</evidence>
<keyword evidence="3" id="KW-0812">Transmembrane</keyword>
<reference evidence="16" key="3">
    <citation type="submission" date="2025-09" db="UniProtKB">
        <authorList>
            <consortium name="Ensembl"/>
        </authorList>
    </citation>
    <scope>IDENTIFICATION</scope>
</reference>
<dbReference type="InterPro" id="IPR004827">
    <property type="entry name" value="bZIP"/>
</dbReference>
<keyword evidence="12" id="KW-0325">Glycoprotein</keyword>
<keyword evidence="8" id="KW-0238">DNA-binding</keyword>
<evidence type="ECO:0000256" key="10">
    <source>
        <dbReference type="ARBA" id="ARBA00023159"/>
    </source>
</evidence>
<keyword evidence="10" id="KW-0010">Activator</keyword>
<evidence type="ECO:0000256" key="14">
    <source>
        <dbReference type="SAM" id="Coils"/>
    </source>
</evidence>